<evidence type="ECO:0000313" key="4">
    <source>
        <dbReference type="EMBL" id="KAF2020490.1"/>
    </source>
</evidence>
<dbReference type="GeneID" id="54288846"/>
<evidence type="ECO:0000256" key="2">
    <source>
        <dbReference type="ARBA" id="ARBA00022857"/>
    </source>
</evidence>
<evidence type="ECO:0000313" key="5">
    <source>
        <dbReference type="Proteomes" id="UP000799778"/>
    </source>
</evidence>
<comment type="similarity">
    <text evidence="1">Belongs to the short-chain dehydrogenases/reductases (SDR) family.</text>
</comment>
<proteinExistence type="inferred from homology"/>
<gene>
    <name evidence="4" type="ORF">BU24DRAFT_456561</name>
</gene>
<dbReference type="FunFam" id="3.40.50.720:FF:000643">
    <property type="entry name" value="Short chain dehydrogenase/reductase family oxidoreductase, putative"/>
    <property type="match status" value="1"/>
</dbReference>
<keyword evidence="3" id="KW-0560">Oxidoreductase</keyword>
<dbReference type="PRINTS" id="PR00081">
    <property type="entry name" value="GDHRDH"/>
</dbReference>
<dbReference type="SUPFAM" id="SSF51735">
    <property type="entry name" value="NAD(P)-binding Rossmann-fold domains"/>
    <property type="match status" value="1"/>
</dbReference>
<dbReference type="Proteomes" id="UP000799778">
    <property type="component" value="Unassembled WGS sequence"/>
</dbReference>
<protein>
    <submittedName>
        <fullName evidence="4">NAD-dependent 15-hydroxyprostaglandin dehydrogenase</fullName>
    </submittedName>
</protein>
<dbReference type="PROSITE" id="PS00061">
    <property type="entry name" value="ADH_SHORT"/>
    <property type="match status" value="1"/>
</dbReference>
<dbReference type="Pfam" id="PF00106">
    <property type="entry name" value="adh_short"/>
    <property type="match status" value="1"/>
</dbReference>
<dbReference type="InterPro" id="IPR020904">
    <property type="entry name" value="Sc_DH/Rdtase_CS"/>
</dbReference>
<sequence length="309" mass="33228">MSQYFNGKTAIVTGAGSGISFSFARLLLENGANVIFADLQLRDEAQSLVDSYSSGQPRAVYKKTDVRQWDQLSELFDLAVHDFGGVDIVCPGAGVYEPEFSNFWIPPGQEQSIDDPKAGRYASIDINLSHPIRLTQLAISHFMSGKPAAGPTNRKSIILISSTAGQKTPLAAPIYCATKHAINGLVRCLAPLQDRVGIRVAAVAPGVVKTPLWTEHAEKSRAFEEGKDEWVTPELVAEVMIALVCKEEIAQNPRDSATDPSSIMVPITGGSVLEVTADYVRNVTAFNDPGPAGRAGSTLHLRPHLYAIG</sequence>
<dbReference type="RefSeq" id="XP_033388829.1">
    <property type="nucleotide sequence ID" value="XM_033531449.1"/>
</dbReference>
<accession>A0A6A5Y6Q5</accession>
<dbReference type="EMBL" id="ML978066">
    <property type="protein sequence ID" value="KAF2020490.1"/>
    <property type="molecule type" value="Genomic_DNA"/>
</dbReference>
<dbReference type="GO" id="GO:0016616">
    <property type="term" value="F:oxidoreductase activity, acting on the CH-OH group of donors, NAD or NADP as acceptor"/>
    <property type="evidence" value="ECO:0007669"/>
    <property type="project" value="TreeGrafter"/>
</dbReference>
<dbReference type="InterPro" id="IPR002347">
    <property type="entry name" value="SDR_fam"/>
</dbReference>
<evidence type="ECO:0000256" key="3">
    <source>
        <dbReference type="ARBA" id="ARBA00023002"/>
    </source>
</evidence>
<organism evidence="4 5">
    <name type="scientific">Aaosphaeria arxii CBS 175.79</name>
    <dbReference type="NCBI Taxonomy" id="1450172"/>
    <lineage>
        <taxon>Eukaryota</taxon>
        <taxon>Fungi</taxon>
        <taxon>Dikarya</taxon>
        <taxon>Ascomycota</taxon>
        <taxon>Pezizomycotina</taxon>
        <taxon>Dothideomycetes</taxon>
        <taxon>Pleosporomycetidae</taxon>
        <taxon>Pleosporales</taxon>
        <taxon>Pleosporales incertae sedis</taxon>
        <taxon>Aaosphaeria</taxon>
    </lineage>
</organism>
<dbReference type="InterPro" id="IPR036291">
    <property type="entry name" value="NAD(P)-bd_dom_sf"/>
</dbReference>
<keyword evidence="5" id="KW-1185">Reference proteome</keyword>
<dbReference type="Gene3D" id="3.40.50.720">
    <property type="entry name" value="NAD(P)-binding Rossmann-like Domain"/>
    <property type="match status" value="1"/>
</dbReference>
<dbReference type="AlphaFoldDB" id="A0A6A5Y6Q5"/>
<dbReference type="PANTHER" id="PTHR44229">
    <property type="entry name" value="15-HYDROXYPROSTAGLANDIN DEHYDROGENASE [NAD(+)]"/>
    <property type="match status" value="1"/>
</dbReference>
<keyword evidence="2" id="KW-0521">NADP</keyword>
<dbReference type="PANTHER" id="PTHR44229:SF4">
    <property type="entry name" value="15-HYDROXYPROSTAGLANDIN DEHYDROGENASE [NAD(+)]"/>
    <property type="match status" value="1"/>
</dbReference>
<reference evidence="4" key="1">
    <citation type="journal article" date="2020" name="Stud. Mycol.">
        <title>101 Dothideomycetes genomes: a test case for predicting lifestyles and emergence of pathogens.</title>
        <authorList>
            <person name="Haridas S."/>
            <person name="Albert R."/>
            <person name="Binder M."/>
            <person name="Bloem J."/>
            <person name="Labutti K."/>
            <person name="Salamov A."/>
            <person name="Andreopoulos B."/>
            <person name="Baker S."/>
            <person name="Barry K."/>
            <person name="Bills G."/>
            <person name="Bluhm B."/>
            <person name="Cannon C."/>
            <person name="Castanera R."/>
            <person name="Culley D."/>
            <person name="Daum C."/>
            <person name="Ezra D."/>
            <person name="Gonzalez J."/>
            <person name="Henrissat B."/>
            <person name="Kuo A."/>
            <person name="Liang C."/>
            <person name="Lipzen A."/>
            <person name="Lutzoni F."/>
            <person name="Magnuson J."/>
            <person name="Mondo S."/>
            <person name="Nolan M."/>
            <person name="Ohm R."/>
            <person name="Pangilinan J."/>
            <person name="Park H.-J."/>
            <person name="Ramirez L."/>
            <person name="Alfaro M."/>
            <person name="Sun H."/>
            <person name="Tritt A."/>
            <person name="Yoshinaga Y."/>
            <person name="Zwiers L.-H."/>
            <person name="Turgeon B."/>
            <person name="Goodwin S."/>
            <person name="Spatafora J."/>
            <person name="Crous P."/>
            <person name="Grigoriev I."/>
        </authorList>
    </citation>
    <scope>NUCLEOTIDE SEQUENCE</scope>
    <source>
        <strain evidence="4">CBS 175.79</strain>
    </source>
</reference>
<name>A0A6A5Y6Q5_9PLEO</name>
<dbReference type="GO" id="GO:0005737">
    <property type="term" value="C:cytoplasm"/>
    <property type="evidence" value="ECO:0007669"/>
    <property type="project" value="TreeGrafter"/>
</dbReference>
<dbReference type="OrthoDB" id="5296at2759"/>
<evidence type="ECO:0000256" key="1">
    <source>
        <dbReference type="ARBA" id="ARBA00006484"/>
    </source>
</evidence>